<name>A0A150XKT9_9BACT</name>
<feature type="region of interest" description="Disordered" evidence="1">
    <location>
        <begin position="139"/>
        <end position="160"/>
    </location>
</feature>
<dbReference type="InterPro" id="IPR055407">
    <property type="entry name" value="TraM_C"/>
</dbReference>
<protein>
    <recommendedName>
        <fullName evidence="2">Conjugative transposon TraM C-terminal domain-containing protein</fullName>
    </recommendedName>
</protein>
<proteinExistence type="predicted"/>
<dbReference type="STRING" id="1914963.AWW67_13255"/>
<comment type="caution">
    <text evidence="3">The sequence shown here is derived from an EMBL/GenBank/DDBJ whole genome shotgun (WGS) entry which is preliminary data.</text>
</comment>
<evidence type="ECO:0000259" key="2">
    <source>
        <dbReference type="Pfam" id="PF12508"/>
    </source>
</evidence>
<organism evidence="3 4">
    <name type="scientific">Roseivirga seohaensis</name>
    <dbReference type="NCBI Taxonomy" id="1914963"/>
    <lineage>
        <taxon>Bacteria</taxon>
        <taxon>Pseudomonadati</taxon>
        <taxon>Bacteroidota</taxon>
        <taxon>Cytophagia</taxon>
        <taxon>Cytophagales</taxon>
        <taxon>Roseivirgaceae</taxon>
        <taxon>Roseivirga</taxon>
    </lineage>
</organism>
<dbReference type="NCBIfam" id="TIGR03779">
    <property type="entry name" value="Bac_Flav_CT_M"/>
    <property type="match status" value="1"/>
</dbReference>
<evidence type="ECO:0000313" key="4">
    <source>
        <dbReference type="Proteomes" id="UP000075663"/>
    </source>
</evidence>
<dbReference type="EMBL" id="LRPB01000049">
    <property type="protein sequence ID" value="KYG79336.1"/>
    <property type="molecule type" value="Genomic_DNA"/>
</dbReference>
<evidence type="ECO:0000313" key="3">
    <source>
        <dbReference type="EMBL" id="KYG79336.1"/>
    </source>
</evidence>
<evidence type="ECO:0000256" key="1">
    <source>
        <dbReference type="SAM" id="MobiDB-lite"/>
    </source>
</evidence>
<accession>A0A150XKT9</accession>
<feature type="domain" description="Conjugative transposon TraM C-terminal" evidence="2">
    <location>
        <begin position="267"/>
        <end position="411"/>
    </location>
</feature>
<sequence length="415" mass="46182">MMKTQKNDKKRRLRRLLIALPFLTLPFILLIYWALSGGIADSNALKLQDGLNTNLPEPALEEEALDKMDLYKKADRDSISKQEALRSDPYVDMDEIFDKSNANTLLTKPTGLQESDEKTSVEVEKEVEEKLSKLNAIIGRPDSIQTPSKSEPSSQAQITDTELGQDIKQLEAMMQQMNEPMAEDPEMQQIEAMLEKLLDVQHPGRVRQRLAEQYEKQRGTIFSVEPYPTDDMPIVEGYLPTETNGFYTLEDGANTTYGIGVKTKPAIKAVVHETQTLVSGATIKMRLQQEVFINGSLIPEGSLVFGQCIVEGERLRVTIESIRHEDRILPVRLEVHSLDALPGIRIPGAIARKVAKDGTGAAVQGMQMMSLDPSLEMQAASAGIETAKSFFNKKVKLIRVTVKAGHPVLLVDKNN</sequence>
<dbReference type="Pfam" id="PF12508">
    <property type="entry name" value="Transposon_TraM"/>
    <property type="match status" value="1"/>
</dbReference>
<dbReference type="AlphaFoldDB" id="A0A150XKT9"/>
<gene>
    <name evidence="3" type="ORF">AWW67_13255</name>
</gene>
<feature type="compositionally biased region" description="Polar residues" evidence="1">
    <location>
        <begin position="143"/>
        <end position="160"/>
    </location>
</feature>
<dbReference type="Proteomes" id="UP000075663">
    <property type="component" value="Unassembled WGS sequence"/>
</dbReference>
<dbReference type="InterPro" id="IPR022187">
    <property type="entry name" value="Conjug_transposon_TraM"/>
</dbReference>
<reference evidence="3 4" key="1">
    <citation type="submission" date="2016-01" db="EMBL/GenBank/DDBJ databases">
        <title>Genome sequencing of Roseivirga seohaensis SW-152.</title>
        <authorList>
            <person name="Selvaratnam C."/>
            <person name="Thevarajoo S."/>
            <person name="Goh K.M."/>
            <person name="Ee R."/>
            <person name="Chan K.-G."/>
            <person name="Chong C.S."/>
        </authorList>
    </citation>
    <scope>NUCLEOTIDE SEQUENCE [LARGE SCALE GENOMIC DNA]</scope>
    <source>
        <strain evidence="3 4">SW-152</strain>
    </source>
</reference>